<name>A0A4P6TXE4_STRSO</name>
<proteinExistence type="predicted"/>
<dbReference type="InterPro" id="IPR001932">
    <property type="entry name" value="PPM-type_phosphatase-like_dom"/>
</dbReference>
<evidence type="ECO:0000313" key="6">
    <source>
        <dbReference type="Proteomes" id="UP000292547"/>
    </source>
</evidence>
<dbReference type="SMART" id="SM00331">
    <property type="entry name" value="PP2C_SIG"/>
    <property type="match status" value="1"/>
</dbReference>
<feature type="domain" description="PPM-type phosphatase" evidence="4">
    <location>
        <begin position="143"/>
        <end position="378"/>
    </location>
</feature>
<feature type="compositionally biased region" description="Polar residues" evidence="2">
    <location>
        <begin position="389"/>
        <end position="398"/>
    </location>
</feature>
<evidence type="ECO:0000256" key="1">
    <source>
        <dbReference type="ARBA" id="ARBA00022801"/>
    </source>
</evidence>
<feature type="compositionally biased region" description="Basic and acidic residues" evidence="2">
    <location>
        <begin position="378"/>
        <end position="388"/>
    </location>
</feature>
<dbReference type="AlphaFoldDB" id="A0A4P6TXE4"/>
<feature type="transmembrane region" description="Helical" evidence="3">
    <location>
        <begin position="94"/>
        <end position="112"/>
    </location>
</feature>
<organism evidence="5 6">
    <name type="scientific">Streptomyces seoulensis</name>
    <dbReference type="NCBI Taxonomy" id="73044"/>
    <lineage>
        <taxon>Bacteria</taxon>
        <taxon>Bacillati</taxon>
        <taxon>Actinomycetota</taxon>
        <taxon>Actinomycetes</taxon>
        <taxon>Kitasatosporales</taxon>
        <taxon>Streptomycetaceae</taxon>
        <taxon>Streptomyces</taxon>
    </lineage>
</organism>
<dbReference type="OrthoDB" id="4324833at2"/>
<dbReference type="STRING" id="73044.GCA_000725795_00085"/>
<reference evidence="5 6" key="1">
    <citation type="submission" date="2018-08" db="EMBL/GenBank/DDBJ databases">
        <title>The complete genome sequence of Streptomyces seoulensis, a pioneer strain for nickel superoxide dismutase discovery.</title>
        <authorList>
            <person name="Shin J."/>
            <person name="Lee J.-S."/>
            <person name="Lee E.-J."/>
            <person name="Youn H.-D."/>
        </authorList>
    </citation>
    <scope>NUCLEOTIDE SEQUENCE [LARGE SCALE GENOMIC DNA]</scope>
    <source>
        <strain evidence="5 6">KCTC 9819</strain>
    </source>
</reference>
<dbReference type="PANTHER" id="PTHR43156:SF2">
    <property type="entry name" value="STAGE II SPORULATION PROTEIN E"/>
    <property type="match status" value="1"/>
</dbReference>
<keyword evidence="3" id="KW-0472">Membrane</keyword>
<protein>
    <submittedName>
        <fullName evidence="5">Serine/threonine-protein phosphatase</fullName>
    </submittedName>
</protein>
<dbReference type="PANTHER" id="PTHR43156">
    <property type="entry name" value="STAGE II SPORULATION PROTEIN E-RELATED"/>
    <property type="match status" value="1"/>
</dbReference>
<keyword evidence="3" id="KW-0812">Transmembrane</keyword>
<dbReference type="InterPro" id="IPR052016">
    <property type="entry name" value="Bact_Sigma-Reg"/>
</dbReference>
<accession>A0A4P6TXE4</accession>
<keyword evidence="6" id="KW-1185">Reference proteome</keyword>
<keyword evidence="3" id="KW-1133">Transmembrane helix</keyword>
<feature type="transmembrane region" description="Helical" evidence="3">
    <location>
        <begin position="49"/>
        <end position="74"/>
    </location>
</feature>
<dbReference type="Pfam" id="PF07228">
    <property type="entry name" value="SpoIIE"/>
    <property type="match status" value="1"/>
</dbReference>
<feature type="region of interest" description="Disordered" evidence="2">
    <location>
        <begin position="376"/>
        <end position="398"/>
    </location>
</feature>
<dbReference type="Proteomes" id="UP000292547">
    <property type="component" value="Chromosome"/>
</dbReference>
<evidence type="ECO:0000313" key="5">
    <source>
        <dbReference type="EMBL" id="QBJ91493.1"/>
    </source>
</evidence>
<keyword evidence="1" id="KW-0378">Hydrolase</keyword>
<evidence type="ECO:0000256" key="3">
    <source>
        <dbReference type="SAM" id="Phobius"/>
    </source>
</evidence>
<dbReference type="GO" id="GO:0016791">
    <property type="term" value="F:phosphatase activity"/>
    <property type="evidence" value="ECO:0007669"/>
    <property type="project" value="TreeGrafter"/>
</dbReference>
<dbReference type="EMBL" id="CP032229">
    <property type="protein sequence ID" value="QBJ91493.1"/>
    <property type="molecule type" value="Genomic_DNA"/>
</dbReference>
<dbReference type="InterPro" id="IPR036457">
    <property type="entry name" value="PPM-type-like_dom_sf"/>
</dbReference>
<feature type="transmembrane region" description="Helical" evidence="3">
    <location>
        <begin position="20"/>
        <end position="37"/>
    </location>
</feature>
<sequence>MTEMEYRGRREQRRIVGRGVAWLVPLVLLAAIVTVDFQTAEKFRVVSWIILVPSIAAAICGVGATITFALLSLVTYLAVDTAFPERYRAGTADFVLLALGGALAVIASVVRVRRDRQGLHMRDIAETTRRTVLRPLPPDWGGLEHAGVYLAADVDARVGGDFYDIQPGPNGTRVLLGDVQGKGLGAVETAAALLGTFREAAYHEPDLATVADRLEVRMSRHRGHTAALGRYDGDRFATALLLGFPRDARDVVEVINFGHEPPLAVGPRGVRPLPGGERLPIGFGDLTGGAGPGAEPGPPACRERLDQDETLLMVTDGVTEARDRAGDFYPLLDDVARAVAADPGRPAPRRLVRLVREGVLRHTRDRLGDDTTVFALRRLPEPQPEARPRSTTGRPSPS</sequence>
<gene>
    <name evidence="5" type="ORF">D0Z67_15160</name>
</gene>
<dbReference type="Gene3D" id="3.60.40.10">
    <property type="entry name" value="PPM-type phosphatase domain"/>
    <property type="match status" value="1"/>
</dbReference>
<evidence type="ECO:0000259" key="4">
    <source>
        <dbReference type="SMART" id="SM00331"/>
    </source>
</evidence>
<evidence type="ECO:0000256" key="2">
    <source>
        <dbReference type="SAM" id="MobiDB-lite"/>
    </source>
</evidence>
<dbReference type="KEGG" id="sseo:D0Z67_15160"/>